<dbReference type="STRING" id="690879.TSACC_2784"/>
<evidence type="ECO:0000313" key="3">
    <source>
        <dbReference type="Proteomes" id="UP000076023"/>
    </source>
</evidence>
<keyword evidence="1" id="KW-0732">Signal</keyword>
<dbReference type="Proteomes" id="UP000076023">
    <property type="component" value="Unassembled WGS sequence"/>
</dbReference>
<evidence type="ECO:0000256" key="1">
    <source>
        <dbReference type="SAM" id="SignalP"/>
    </source>
</evidence>
<evidence type="ECO:0008006" key="4">
    <source>
        <dbReference type="Google" id="ProtNLM"/>
    </source>
</evidence>
<dbReference type="RefSeq" id="WP_075078223.1">
    <property type="nucleotide sequence ID" value="NZ_BDCO01000002.1"/>
</dbReference>
<dbReference type="OrthoDB" id="9842374at2"/>
<sequence>MNSLPKILALVAMPACWAVAGGEEQSPAIRFLMDAPGPGYYEIRSQAAKAEQSGPACTPQPVLSYQPGDIRAARLVPTEDGTSQIELTFQPRAVAQIKEYIEFNKAKPIRVEIGDYTLPIDIGKTLPWTGAVWLEARPTEKASTILGTLKQANARTP</sequence>
<accession>A0A146G6R4</accession>
<evidence type="ECO:0000313" key="2">
    <source>
        <dbReference type="EMBL" id="GAT32386.1"/>
    </source>
</evidence>
<dbReference type="InParanoid" id="A0A146G6R4"/>
<gene>
    <name evidence="2" type="ORF">TSACC_2784</name>
</gene>
<dbReference type="AlphaFoldDB" id="A0A146G6R4"/>
<feature type="signal peptide" evidence="1">
    <location>
        <begin position="1"/>
        <end position="20"/>
    </location>
</feature>
<reference evidence="3" key="1">
    <citation type="journal article" date="2017" name="Genome Announc.">
        <title>Draft Genome Sequence of Terrimicrobium sacchariphilum NM-5T, a Facultative Anaerobic Soil Bacterium of the Class Spartobacteria.</title>
        <authorList>
            <person name="Qiu Y.L."/>
            <person name="Tourlousse D.M."/>
            <person name="Matsuura N."/>
            <person name="Ohashi A."/>
            <person name="Sekiguchi Y."/>
        </authorList>
    </citation>
    <scope>NUCLEOTIDE SEQUENCE [LARGE SCALE GENOMIC DNA]</scope>
    <source>
        <strain evidence="3">NM-5</strain>
    </source>
</reference>
<feature type="chain" id="PRO_5007524488" description="Preprotein translocase subunit SecD" evidence="1">
    <location>
        <begin position="21"/>
        <end position="157"/>
    </location>
</feature>
<dbReference type="EMBL" id="BDCO01000002">
    <property type="protein sequence ID" value="GAT32386.1"/>
    <property type="molecule type" value="Genomic_DNA"/>
</dbReference>
<comment type="caution">
    <text evidence="2">The sequence shown here is derived from an EMBL/GenBank/DDBJ whole genome shotgun (WGS) entry which is preliminary data.</text>
</comment>
<name>A0A146G6R4_TERSA</name>
<protein>
    <recommendedName>
        <fullName evidence="4">Preprotein translocase subunit SecD</fullName>
    </recommendedName>
</protein>
<organism evidence="2 3">
    <name type="scientific">Terrimicrobium sacchariphilum</name>
    <dbReference type="NCBI Taxonomy" id="690879"/>
    <lineage>
        <taxon>Bacteria</taxon>
        <taxon>Pseudomonadati</taxon>
        <taxon>Verrucomicrobiota</taxon>
        <taxon>Terrimicrobiia</taxon>
        <taxon>Terrimicrobiales</taxon>
        <taxon>Terrimicrobiaceae</taxon>
        <taxon>Terrimicrobium</taxon>
    </lineage>
</organism>
<keyword evidence="3" id="KW-1185">Reference proteome</keyword>
<proteinExistence type="predicted"/>